<comment type="caution">
    <text evidence="5">The sequence shown here is derived from an EMBL/GenBank/DDBJ whole genome shotgun (WGS) entry which is preliminary data.</text>
</comment>
<dbReference type="Pfam" id="PF01520">
    <property type="entry name" value="Amidase_3"/>
    <property type="match status" value="1"/>
</dbReference>
<dbReference type="CDD" id="cd02696">
    <property type="entry name" value="MurNAc-LAA"/>
    <property type="match status" value="1"/>
</dbReference>
<dbReference type="PANTHER" id="PTHR30404:SF0">
    <property type="entry name" value="N-ACETYLMURAMOYL-L-ALANINE AMIDASE AMIC"/>
    <property type="match status" value="1"/>
</dbReference>
<gene>
    <name evidence="5" type="ORF">ACFQ0V_00905</name>
</gene>
<sequence>MSKRMRFVVVAWIMIMLILPLDVLAKAWTFTDVTTESRAYDEIKYVVDQNIMNGRSQTKFDPDAYVTRAEAAAVIGRSLKLPNTKNDTGFKDVPASHHFSGYISEMVERNILAGYPDGTFRPNEQLTRGQMAMIIGRAYFDQFSGSVSASASDLMRNGIAQGIADGTFGERLKIKRSDFAVFVARTVEPSFRLSVVQPPTPQPEQKPEVDPYVRTMYVTSEHSDLNVRTGRGVQYPSIMKLPFQTKVEAAYPVAGWIKIRVNGVEGYVSEAYLSTTYPQPTPKPSPGMSKPELTGANKYLIYPEGQSAPLFASANSSSKVLTRIPTGSQVRVLSSGASFTQVQYGNTKGYVRSNLLFNVFPTTPAKPTTLANEVIIIDPGHGGTDPGAIGHGYNEATATLAIAKYAKNYFDNSPFQLKMTRETNTSMSLAQRVDFAHRHNGSLFISIHINSFSNSSANGMETYYYSPRNTTRDKEARAIASYMQNRAQKAWRLNDRKVKTAPFLVIRFTGMPSTLLEAGFITNKSDNAKIRSAAWQEKMGRAVYLSTLDYYYHEHGMVSETLPLYEAIGEKPSKRIH</sequence>
<feature type="domain" description="SLH" evidence="3">
    <location>
        <begin position="26"/>
        <end position="85"/>
    </location>
</feature>
<dbReference type="Pfam" id="PF08239">
    <property type="entry name" value="SH3_3"/>
    <property type="match status" value="2"/>
</dbReference>
<dbReference type="Gene3D" id="2.30.30.40">
    <property type="entry name" value="SH3 Domains"/>
    <property type="match status" value="2"/>
</dbReference>
<keyword evidence="2" id="KW-0961">Cell wall biogenesis/degradation</keyword>
<feature type="domain" description="SH3b" evidence="4">
    <location>
        <begin position="214"/>
        <end position="277"/>
    </location>
</feature>
<keyword evidence="6" id="KW-1185">Reference proteome</keyword>
<dbReference type="Proteomes" id="UP001596976">
    <property type="component" value="Unassembled WGS sequence"/>
</dbReference>
<dbReference type="SMART" id="SM00287">
    <property type="entry name" value="SH3b"/>
    <property type="match status" value="2"/>
</dbReference>
<dbReference type="EC" id="3.5.1.28" evidence="5"/>
<dbReference type="SUPFAM" id="SSF53187">
    <property type="entry name" value="Zn-dependent exopeptidases"/>
    <property type="match status" value="1"/>
</dbReference>
<feature type="domain" description="SLH" evidence="3">
    <location>
        <begin position="86"/>
        <end position="149"/>
    </location>
</feature>
<evidence type="ECO:0000259" key="3">
    <source>
        <dbReference type="PROSITE" id="PS51272"/>
    </source>
</evidence>
<dbReference type="PROSITE" id="PS51781">
    <property type="entry name" value="SH3B"/>
    <property type="match status" value="1"/>
</dbReference>
<dbReference type="EMBL" id="JBHTJF010000001">
    <property type="protein sequence ID" value="MFD0942348.1"/>
    <property type="molecule type" value="Genomic_DNA"/>
</dbReference>
<name>A0ABW3GVP0_9BACL</name>
<accession>A0ABW3GVP0</accession>
<dbReference type="PROSITE" id="PS51272">
    <property type="entry name" value="SLH"/>
    <property type="match status" value="2"/>
</dbReference>
<dbReference type="SMART" id="SM00646">
    <property type="entry name" value="Ami_3"/>
    <property type="match status" value="1"/>
</dbReference>
<keyword evidence="1 5" id="KW-0378">Hydrolase</keyword>
<reference evidence="6" key="1">
    <citation type="journal article" date="2019" name="Int. J. Syst. Evol. Microbiol.">
        <title>The Global Catalogue of Microorganisms (GCM) 10K type strain sequencing project: providing services to taxonomists for standard genome sequencing and annotation.</title>
        <authorList>
            <consortium name="The Broad Institute Genomics Platform"/>
            <consortium name="The Broad Institute Genome Sequencing Center for Infectious Disease"/>
            <person name="Wu L."/>
            <person name="Ma J."/>
        </authorList>
    </citation>
    <scope>NUCLEOTIDE SEQUENCE [LARGE SCALE GENOMIC DNA]</scope>
    <source>
        <strain evidence="6">CCUG 63563</strain>
    </source>
</reference>
<evidence type="ECO:0000259" key="4">
    <source>
        <dbReference type="PROSITE" id="PS51781"/>
    </source>
</evidence>
<evidence type="ECO:0000313" key="5">
    <source>
        <dbReference type="EMBL" id="MFD0942348.1"/>
    </source>
</evidence>
<evidence type="ECO:0000313" key="6">
    <source>
        <dbReference type="Proteomes" id="UP001596976"/>
    </source>
</evidence>
<dbReference type="InterPro" id="IPR002508">
    <property type="entry name" value="MurNAc-LAA_cat"/>
</dbReference>
<dbReference type="InterPro" id="IPR001119">
    <property type="entry name" value="SLH_dom"/>
</dbReference>
<protein>
    <submittedName>
        <fullName evidence="5">N-acetylmuramoyl-L-alanine amidase</fullName>
        <ecNumber evidence="5">3.5.1.28</ecNumber>
    </submittedName>
</protein>
<dbReference type="InterPro" id="IPR003646">
    <property type="entry name" value="SH3-like_bac-type"/>
</dbReference>
<dbReference type="GO" id="GO:0008745">
    <property type="term" value="F:N-acetylmuramoyl-L-alanine amidase activity"/>
    <property type="evidence" value="ECO:0007669"/>
    <property type="project" value="UniProtKB-EC"/>
</dbReference>
<evidence type="ECO:0000256" key="2">
    <source>
        <dbReference type="ARBA" id="ARBA00023316"/>
    </source>
</evidence>
<dbReference type="PANTHER" id="PTHR30404">
    <property type="entry name" value="N-ACETYLMURAMOYL-L-ALANINE AMIDASE"/>
    <property type="match status" value="1"/>
</dbReference>
<dbReference type="Gene3D" id="3.40.630.40">
    <property type="entry name" value="Zn-dependent exopeptidases"/>
    <property type="match status" value="1"/>
</dbReference>
<dbReference type="InterPro" id="IPR050695">
    <property type="entry name" value="N-acetylmuramoyl_amidase_3"/>
</dbReference>
<organism evidence="5 6">
    <name type="scientific">Savagea faecisuis</name>
    <dbReference type="NCBI Taxonomy" id="1274803"/>
    <lineage>
        <taxon>Bacteria</taxon>
        <taxon>Bacillati</taxon>
        <taxon>Bacillota</taxon>
        <taxon>Bacilli</taxon>
        <taxon>Bacillales</taxon>
        <taxon>Caryophanaceae</taxon>
        <taxon>Savagea</taxon>
    </lineage>
</organism>
<dbReference type="Pfam" id="PF00395">
    <property type="entry name" value="SLH"/>
    <property type="match status" value="2"/>
</dbReference>
<proteinExistence type="predicted"/>
<dbReference type="RefSeq" id="WP_381008784.1">
    <property type="nucleotide sequence ID" value="NZ_JBHTJF010000001.1"/>
</dbReference>
<evidence type="ECO:0000256" key="1">
    <source>
        <dbReference type="ARBA" id="ARBA00022801"/>
    </source>
</evidence>